<dbReference type="Proteomes" id="UP001296921">
    <property type="component" value="Unassembled WGS sequence"/>
</dbReference>
<dbReference type="InterPro" id="IPR052411">
    <property type="entry name" value="c-mor_Regulatory_Protein"/>
</dbReference>
<dbReference type="InterPro" id="IPR014875">
    <property type="entry name" value="Mor_transcription_activator"/>
</dbReference>
<gene>
    <name evidence="2" type="ORF">I2494_20100</name>
</gene>
<evidence type="ECO:0000259" key="1">
    <source>
        <dbReference type="Pfam" id="PF08765"/>
    </source>
</evidence>
<evidence type="ECO:0000313" key="3">
    <source>
        <dbReference type="Proteomes" id="UP001296921"/>
    </source>
</evidence>
<keyword evidence="3" id="KW-1185">Reference proteome</keyword>
<comment type="caution">
    <text evidence="2">The sequence shown here is derived from an EMBL/GenBank/DDBJ whole genome shotgun (WGS) entry which is preliminary data.</text>
</comment>
<accession>A0ABS1IXQ7</accession>
<name>A0ABS1IXQ7_9GAMM</name>
<proteinExistence type="predicted"/>
<feature type="domain" description="Mor transcription activator" evidence="1">
    <location>
        <begin position="9"/>
        <end position="116"/>
    </location>
</feature>
<protein>
    <submittedName>
        <fullName evidence="2">Helix-turn-helix domain-containing protein</fullName>
    </submittedName>
</protein>
<dbReference type="PANTHER" id="PTHR37812">
    <property type="entry name" value="MU-LIKE PROPHAGE FLUMU PROTEIN C"/>
    <property type="match status" value="1"/>
</dbReference>
<organism evidence="2 3">
    <name type="scientific">Limnobaculum allomyrinae</name>
    <dbReference type="NCBI Taxonomy" id="2791986"/>
    <lineage>
        <taxon>Bacteria</taxon>
        <taxon>Pseudomonadati</taxon>
        <taxon>Pseudomonadota</taxon>
        <taxon>Gammaproteobacteria</taxon>
        <taxon>Enterobacterales</taxon>
        <taxon>Budviciaceae</taxon>
        <taxon>Limnobaculum</taxon>
    </lineage>
</organism>
<dbReference type="PANTHER" id="PTHR37812:SF1">
    <property type="entry name" value="MU-LIKE PROPHAGE FLUMU PROTEIN C"/>
    <property type="match status" value="1"/>
</dbReference>
<evidence type="ECO:0000313" key="2">
    <source>
        <dbReference type="EMBL" id="MBK5145975.1"/>
    </source>
</evidence>
<reference evidence="2 3" key="1">
    <citation type="submission" date="2020-11" db="EMBL/GenBank/DDBJ databases">
        <title>Insectihabitans protaetiae gen. nov. sp. nov. and Insectihabitans allomyrinae sp. nov., isolated from larvae of Protaetia brevitarsis seulensis and Allomyrina dichotoma, respectively.</title>
        <authorList>
            <person name="Lee S.D."/>
            <person name="Byeon Y.-S."/>
            <person name="Kim S.-M."/>
            <person name="Yang H.L."/>
            <person name="Kim I.S."/>
        </authorList>
    </citation>
    <scope>NUCLEOTIDE SEQUENCE [LARGE SCALE GENOMIC DNA]</scope>
    <source>
        <strain evidence="2 3">BWR-B9</strain>
    </source>
</reference>
<dbReference type="RefSeq" id="WP_218468710.1">
    <property type="nucleotide sequence ID" value="NZ_JADRCR010000019.1"/>
</dbReference>
<dbReference type="Pfam" id="PF08765">
    <property type="entry name" value="Mor"/>
    <property type="match status" value="1"/>
</dbReference>
<sequence>MSDDSIFRSKGPELLISLADLINHIAKEMLNLSDTQAQSLSQEVALQVAQSWGGQLVYVPQGAQFETAKTHLEIFEACNGQNHADVARKFGISLQSVYRIVKRVRKETLTKMQGDLFVANDAQFDDDETDNKGEE</sequence>
<dbReference type="EMBL" id="JADRCR010000019">
    <property type="protein sequence ID" value="MBK5145975.1"/>
    <property type="molecule type" value="Genomic_DNA"/>
</dbReference>